<gene>
    <name evidence="2" type="ORF">C4K07_2571</name>
</gene>
<accession>A0AAD0ZP01</accession>
<dbReference type="AlphaFoldDB" id="A0AAD0ZP01"/>
<reference evidence="2 3" key="1">
    <citation type="submission" date="2018-03" db="EMBL/GenBank/DDBJ databases">
        <title>Diversity of phytobeneficial traits revealed by whole-genome analysis of worldwide-isolated phenazine-producing Pseudomonas spp.</title>
        <authorList>
            <person name="Biessy A."/>
            <person name="Novinscak A."/>
            <person name="Blom J."/>
            <person name="Leger G."/>
            <person name="Thomashow L.S."/>
            <person name="Cazorla F.M."/>
            <person name="Josic D."/>
            <person name="Filion M."/>
        </authorList>
    </citation>
    <scope>NUCLEOTIDE SEQUENCE [LARGE SCALE GENOMIC DNA]</scope>
    <source>
        <strain evidence="2 3">ChPhzS24</strain>
    </source>
</reference>
<evidence type="ECO:0000313" key="2">
    <source>
        <dbReference type="EMBL" id="AZE29356.1"/>
    </source>
</evidence>
<name>A0AAD0ZP01_9PSED</name>
<feature type="region of interest" description="Disordered" evidence="1">
    <location>
        <begin position="658"/>
        <end position="693"/>
    </location>
</feature>
<dbReference type="Proteomes" id="UP000280455">
    <property type="component" value="Chromosome"/>
</dbReference>
<organism evidence="2 3">
    <name type="scientific">Pseudomonas chlororaphis subsp. aureofaciens</name>
    <dbReference type="NCBI Taxonomy" id="587851"/>
    <lineage>
        <taxon>Bacteria</taxon>
        <taxon>Pseudomonadati</taxon>
        <taxon>Pseudomonadota</taxon>
        <taxon>Gammaproteobacteria</taxon>
        <taxon>Pseudomonadales</taxon>
        <taxon>Pseudomonadaceae</taxon>
        <taxon>Pseudomonas</taxon>
    </lineage>
</organism>
<evidence type="ECO:0008006" key="4">
    <source>
        <dbReference type="Google" id="ProtNLM"/>
    </source>
</evidence>
<sequence>MTRRTCLTIGVSTLTPLPNQTLRFAYLDGAVLAARSIGDWALRSGFGADNVRIVDDGPIDGQGNPVTRERVQQAVDELFPAGAEVVEQLILAFCGHGLTDANIGSISWLFSDSLRQKYRVLADSFYTELLLHGVQRITLITDACREAPKNLDLTRLDAVRGIVVQGTQVENPRFDRLAACQDGQLGYMVSEPMSGAPGKCVFSGVIADALWGIEPTAISNGLITTATLGMCVRSRTTERAKEYRLKLNPQCLVDPEPAVLYNTAQPLPGPAGLQPWPAAGNAATMGPSPAAGPVDSAEHNLERVHSDAAFRERMLGADFGLKQHDLTVPADQIISIPDSSKELLQDLVVLRQQSPRFPEKRQKVKALVQRLEADAAAEMRQSAATEVRRRMKQIGDPGEANLIIYGEGAKLLSRNPIERLDSTSLFETFHAPSDPQGMPVLVALADGTFTPVVPYAGQYAVVMPSPLGDIFQAYGMPKAPDRYLAMLGAIDDFAAGRLQAEDIDQFAAGVCHKKHADPMLGVICAYLYRAVADYDSIRRLAYFYTAQGQPVPFDIALLGAMRVTREPDGTPQLQIPAVKARALRPKAAKAPDYIRRATPAVQAWIGGRCPWLGLGWDYVNDPRPEWAALVEGLAEHAKAVRHSGSTVLPEKAARKLAKAWRLQPSTREDLTRPAVARQAPAKETNRPARRSEQ</sequence>
<evidence type="ECO:0000256" key="1">
    <source>
        <dbReference type="SAM" id="MobiDB-lite"/>
    </source>
</evidence>
<proteinExistence type="predicted"/>
<evidence type="ECO:0000313" key="3">
    <source>
        <dbReference type="Proteomes" id="UP000280455"/>
    </source>
</evidence>
<dbReference type="RefSeq" id="WP_124301436.1">
    <property type="nucleotide sequence ID" value="NZ_CP027749.1"/>
</dbReference>
<feature type="compositionally biased region" description="Basic and acidic residues" evidence="1">
    <location>
        <begin position="683"/>
        <end position="693"/>
    </location>
</feature>
<dbReference type="EMBL" id="CP027750">
    <property type="protein sequence ID" value="AZE29356.1"/>
    <property type="molecule type" value="Genomic_DNA"/>
</dbReference>
<protein>
    <recommendedName>
        <fullName evidence="4">Caspase family protein</fullName>
    </recommendedName>
</protein>